<evidence type="ECO:0000256" key="2">
    <source>
        <dbReference type="ARBA" id="ARBA00004870"/>
    </source>
</evidence>
<dbReference type="Pfam" id="PF02606">
    <property type="entry name" value="LpxK"/>
    <property type="match status" value="1"/>
</dbReference>
<evidence type="ECO:0000256" key="13">
    <source>
        <dbReference type="HAMAP-Rule" id="MF_00409"/>
    </source>
</evidence>
<evidence type="ECO:0000256" key="12">
    <source>
        <dbReference type="ARBA" id="ARBA00029757"/>
    </source>
</evidence>
<evidence type="ECO:0000256" key="9">
    <source>
        <dbReference type="ARBA" id="ARBA00022777"/>
    </source>
</evidence>
<comment type="pathway">
    <text evidence="2 13">Glycolipid biosynthesis; lipid IV(A) biosynthesis; lipid IV(A) from (3R)-3-hydroxytetradecanoyl-[acyl-carrier-protein] and UDP-N-acetyl-alpha-D-glucosamine: step 6/6.</text>
</comment>
<keyword evidence="7 13" id="KW-0808">Transferase</keyword>
<dbReference type="GO" id="GO:0009029">
    <property type="term" value="F:lipid-A 4'-kinase activity"/>
    <property type="evidence" value="ECO:0007669"/>
    <property type="project" value="UniProtKB-UniRule"/>
</dbReference>
<feature type="transmembrane region" description="Helical" evidence="14">
    <location>
        <begin position="12"/>
        <end position="31"/>
    </location>
</feature>
<accession>A4CCA0</accession>
<evidence type="ECO:0000256" key="10">
    <source>
        <dbReference type="ARBA" id="ARBA00022840"/>
    </source>
</evidence>
<dbReference type="EMBL" id="AAOH01000005">
    <property type="protein sequence ID" value="EAR27987.1"/>
    <property type="molecule type" value="Genomic_DNA"/>
</dbReference>
<keyword evidence="14" id="KW-1133">Transmembrane helix</keyword>
<dbReference type="UniPathway" id="UPA00359">
    <property type="reaction ID" value="UER00482"/>
</dbReference>
<sequence length="325" mass="36895">MSSVERSWYRPFGWTLLLFPLAILFWFISVLRKSLYRFNWLKQSHFDVPVIVVGNISVGGNGKTPMVIWLCEYLMQQQKKVVVISRGYGAKSSHYPLNVTSDVIASQAGDEPVLIHQRTGVPVVVGPNRVDNIKFAIEHFQPDVIISDDGMQHYKMKRDVEICIVDATRRFGNGFLIPMGPLRELPRRLKTVDLVIENGGCAAMHYQLIATGLYCVKQQQPLNAPYPAGIAMSAIGNPQRFENSLTDFGVRIDQRVHFRDHHHFSAADFEHYSQNTIYMTEKDAVKCTSFAKPDWYYLKVDAQLNEQAKVALTSLLLKKGIIHGL</sequence>
<keyword evidence="14" id="KW-0472">Membrane</keyword>
<evidence type="ECO:0000313" key="15">
    <source>
        <dbReference type="EMBL" id="EAR27987.1"/>
    </source>
</evidence>
<dbReference type="OrthoDB" id="9766423at2"/>
<evidence type="ECO:0000256" key="8">
    <source>
        <dbReference type="ARBA" id="ARBA00022741"/>
    </source>
</evidence>
<dbReference type="HAMAP" id="MF_00409">
    <property type="entry name" value="LpxK"/>
    <property type="match status" value="1"/>
</dbReference>
<dbReference type="SUPFAM" id="SSF52540">
    <property type="entry name" value="P-loop containing nucleoside triphosphate hydrolases"/>
    <property type="match status" value="1"/>
</dbReference>
<comment type="caution">
    <text evidence="15">The sequence shown here is derived from an EMBL/GenBank/DDBJ whole genome shotgun (WGS) entry which is preliminary data.</text>
</comment>
<keyword evidence="14" id="KW-0812">Transmembrane</keyword>
<name>A4CCA0_9GAMM</name>
<keyword evidence="16" id="KW-1185">Reference proteome</keyword>
<evidence type="ECO:0000256" key="6">
    <source>
        <dbReference type="ARBA" id="ARBA00022556"/>
    </source>
</evidence>
<dbReference type="Proteomes" id="UP000006201">
    <property type="component" value="Unassembled WGS sequence"/>
</dbReference>
<evidence type="ECO:0000256" key="11">
    <source>
        <dbReference type="ARBA" id="ARBA00023098"/>
    </source>
</evidence>
<keyword evidence="10 13" id="KW-0067">ATP-binding</keyword>
<dbReference type="PANTHER" id="PTHR42724">
    <property type="entry name" value="TETRAACYLDISACCHARIDE 4'-KINASE"/>
    <property type="match status" value="1"/>
</dbReference>
<dbReference type="EC" id="2.7.1.130" evidence="3 13"/>
<dbReference type="STRING" id="87626.PTD2_19235"/>
<keyword evidence="8 13" id="KW-0547">Nucleotide-binding</keyword>
<keyword evidence="9 13" id="KW-0418">Kinase</keyword>
<evidence type="ECO:0000256" key="14">
    <source>
        <dbReference type="SAM" id="Phobius"/>
    </source>
</evidence>
<dbReference type="GO" id="GO:0005886">
    <property type="term" value="C:plasma membrane"/>
    <property type="evidence" value="ECO:0007669"/>
    <property type="project" value="TreeGrafter"/>
</dbReference>
<keyword evidence="11 13" id="KW-0443">Lipid metabolism</keyword>
<feature type="binding site" evidence="13">
    <location>
        <begin position="57"/>
        <end position="64"/>
    </location>
    <ligand>
        <name>ATP</name>
        <dbReference type="ChEBI" id="CHEBI:30616"/>
    </ligand>
</feature>
<keyword evidence="5 13" id="KW-0444">Lipid biosynthesis</keyword>
<reference evidence="15 16" key="1">
    <citation type="submission" date="2006-02" db="EMBL/GenBank/DDBJ databases">
        <authorList>
            <person name="Moran M.A."/>
            <person name="Kjelleberg S."/>
            <person name="Egan S."/>
            <person name="Saunders N."/>
            <person name="Thomas T."/>
            <person name="Ferriera S."/>
            <person name="Johnson J."/>
            <person name="Kravitz S."/>
            <person name="Halpern A."/>
            <person name="Remington K."/>
            <person name="Beeson K."/>
            <person name="Tran B."/>
            <person name="Rogers Y.-H."/>
            <person name="Friedman R."/>
            <person name="Venter J.C."/>
        </authorList>
    </citation>
    <scope>NUCLEOTIDE SEQUENCE [LARGE SCALE GENOMIC DNA]</scope>
    <source>
        <strain evidence="15 16">D2</strain>
    </source>
</reference>
<evidence type="ECO:0000256" key="4">
    <source>
        <dbReference type="ARBA" id="ARBA00016436"/>
    </source>
</evidence>
<dbReference type="NCBIfam" id="TIGR00682">
    <property type="entry name" value="lpxK"/>
    <property type="match status" value="1"/>
</dbReference>
<proteinExistence type="inferred from homology"/>
<evidence type="ECO:0000256" key="7">
    <source>
        <dbReference type="ARBA" id="ARBA00022679"/>
    </source>
</evidence>
<evidence type="ECO:0000256" key="3">
    <source>
        <dbReference type="ARBA" id="ARBA00012071"/>
    </source>
</evidence>
<dbReference type="InterPro" id="IPR003758">
    <property type="entry name" value="LpxK"/>
</dbReference>
<dbReference type="PANTHER" id="PTHR42724:SF1">
    <property type="entry name" value="TETRAACYLDISACCHARIDE 4'-KINASE, MITOCHONDRIAL-RELATED"/>
    <property type="match status" value="1"/>
</dbReference>
<dbReference type="GO" id="GO:0005524">
    <property type="term" value="F:ATP binding"/>
    <property type="evidence" value="ECO:0007669"/>
    <property type="project" value="UniProtKB-UniRule"/>
</dbReference>
<comment type="function">
    <text evidence="1 13">Transfers the gamma-phosphate of ATP to the 4'-position of a tetraacyldisaccharide 1-phosphate intermediate (termed DS-1-P) to form tetraacyldisaccharide 1,4'-bis-phosphate (lipid IVA).</text>
</comment>
<dbReference type="AlphaFoldDB" id="A4CCA0"/>
<protein>
    <recommendedName>
        <fullName evidence="4 13">Tetraacyldisaccharide 4'-kinase</fullName>
        <ecNumber evidence="3 13">2.7.1.130</ecNumber>
    </recommendedName>
    <alternativeName>
        <fullName evidence="12 13">Lipid A 4'-kinase</fullName>
    </alternativeName>
</protein>
<organism evidence="15 16">
    <name type="scientific">Pseudoalteromonas tunicata D2</name>
    <dbReference type="NCBI Taxonomy" id="87626"/>
    <lineage>
        <taxon>Bacteria</taxon>
        <taxon>Pseudomonadati</taxon>
        <taxon>Pseudomonadota</taxon>
        <taxon>Gammaproteobacteria</taxon>
        <taxon>Alteromonadales</taxon>
        <taxon>Pseudoalteromonadaceae</taxon>
        <taxon>Pseudoalteromonas</taxon>
    </lineage>
</organism>
<evidence type="ECO:0000256" key="1">
    <source>
        <dbReference type="ARBA" id="ARBA00002274"/>
    </source>
</evidence>
<comment type="catalytic activity">
    <reaction evidence="13">
        <text>a lipid A disaccharide + ATP = a lipid IVA + ADP + H(+)</text>
        <dbReference type="Rhea" id="RHEA:67840"/>
        <dbReference type="ChEBI" id="CHEBI:15378"/>
        <dbReference type="ChEBI" id="CHEBI:30616"/>
        <dbReference type="ChEBI" id="CHEBI:176343"/>
        <dbReference type="ChEBI" id="CHEBI:176425"/>
        <dbReference type="ChEBI" id="CHEBI:456216"/>
        <dbReference type="EC" id="2.7.1.130"/>
    </reaction>
</comment>
<dbReference type="eggNOG" id="COG1663">
    <property type="taxonomic scope" value="Bacteria"/>
</dbReference>
<keyword evidence="6 13" id="KW-0441">Lipid A biosynthesis</keyword>
<comment type="similarity">
    <text evidence="13">Belongs to the LpxK family.</text>
</comment>
<dbReference type="InterPro" id="IPR027417">
    <property type="entry name" value="P-loop_NTPase"/>
</dbReference>
<evidence type="ECO:0000313" key="16">
    <source>
        <dbReference type="Proteomes" id="UP000006201"/>
    </source>
</evidence>
<evidence type="ECO:0000256" key="5">
    <source>
        <dbReference type="ARBA" id="ARBA00022516"/>
    </source>
</evidence>
<dbReference type="GO" id="GO:0009245">
    <property type="term" value="P:lipid A biosynthetic process"/>
    <property type="evidence" value="ECO:0007669"/>
    <property type="project" value="UniProtKB-UniRule"/>
</dbReference>
<gene>
    <name evidence="13" type="primary">lpxK</name>
    <name evidence="15" type="ORF">PTD2_19235</name>
</gene>
<dbReference type="RefSeq" id="WP_009839819.1">
    <property type="nucleotide sequence ID" value="NZ_CH959301.1"/>
</dbReference>
<dbReference type="HOGENOM" id="CLU_038816_2_0_6"/>
<dbReference type="GO" id="GO:0009244">
    <property type="term" value="P:lipopolysaccharide core region biosynthetic process"/>
    <property type="evidence" value="ECO:0007669"/>
    <property type="project" value="TreeGrafter"/>
</dbReference>